<dbReference type="Proteomes" id="UP000198931">
    <property type="component" value="Unassembled WGS sequence"/>
</dbReference>
<evidence type="ECO:0000256" key="1">
    <source>
        <dbReference type="SAM" id="Phobius"/>
    </source>
</evidence>
<dbReference type="Gene3D" id="3.40.50.300">
    <property type="entry name" value="P-loop containing nucleotide triphosphate hydrolases"/>
    <property type="match status" value="1"/>
</dbReference>
<dbReference type="Pfam" id="PF07693">
    <property type="entry name" value="KAP_NTPase"/>
    <property type="match status" value="1"/>
</dbReference>
<feature type="transmembrane region" description="Helical" evidence="1">
    <location>
        <begin position="12"/>
        <end position="34"/>
    </location>
</feature>
<keyword evidence="1" id="KW-0472">Membrane</keyword>
<evidence type="ECO:0000313" key="3">
    <source>
        <dbReference type="EMBL" id="SFI14300.1"/>
    </source>
</evidence>
<dbReference type="OrthoDB" id="88903at2"/>
<keyword evidence="1" id="KW-0812">Transmembrane</keyword>
<dbReference type="InterPro" id="IPR011646">
    <property type="entry name" value="KAP_P-loop"/>
</dbReference>
<dbReference type="InterPro" id="IPR027417">
    <property type="entry name" value="P-loop_NTPase"/>
</dbReference>
<dbReference type="AlphaFoldDB" id="A0A1I3FSV2"/>
<organism evidence="3 4">
    <name type="scientific">Halpernia frigidisoli</name>
    <dbReference type="NCBI Taxonomy" id="1125876"/>
    <lineage>
        <taxon>Bacteria</taxon>
        <taxon>Pseudomonadati</taxon>
        <taxon>Bacteroidota</taxon>
        <taxon>Flavobacteriia</taxon>
        <taxon>Flavobacteriales</taxon>
        <taxon>Weeksellaceae</taxon>
        <taxon>Chryseobacterium group</taxon>
        <taxon>Halpernia</taxon>
    </lineage>
</organism>
<reference evidence="3 4" key="1">
    <citation type="submission" date="2016-10" db="EMBL/GenBank/DDBJ databases">
        <authorList>
            <person name="de Groot N.N."/>
        </authorList>
    </citation>
    <scope>NUCLEOTIDE SEQUENCE [LARGE SCALE GENOMIC DNA]</scope>
    <source>
        <strain evidence="3 4">DSM 26000</strain>
    </source>
</reference>
<dbReference type="SUPFAM" id="SSF52540">
    <property type="entry name" value="P-loop containing nucleoside triphosphate hydrolases"/>
    <property type="match status" value="1"/>
</dbReference>
<accession>A0A1I3FSV2</accession>
<protein>
    <submittedName>
        <fullName evidence="3">KAP family P-loop domain-containing protein</fullName>
    </submittedName>
</protein>
<feature type="transmembrane region" description="Helical" evidence="1">
    <location>
        <begin position="46"/>
        <end position="64"/>
    </location>
</feature>
<evidence type="ECO:0000259" key="2">
    <source>
        <dbReference type="Pfam" id="PF07693"/>
    </source>
</evidence>
<gene>
    <name evidence="3" type="ORF">SAMN05443292_1609</name>
</gene>
<keyword evidence="4" id="KW-1185">Reference proteome</keyword>
<name>A0A1I3FSV2_9FLAO</name>
<evidence type="ECO:0000313" key="4">
    <source>
        <dbReference type="Proteomes" id="UP000198931"/>
    </source>
</evidence>
<keyword evidence="1" id="KW-1133">Transmembrane helix</keyword>
<sequence>MKFEKVSGKILYFLLGIFLVFFCNPIFIFLFTKYINEYSSQFESNVYFIFIFIIICFLITSITVKKCSKSIPDKKNTYFLLLIVFYYSYHRYCGDVIEFLPYESKIKYLDVIYLIFALDLGKYLKILSPSKTFPISKLYGDSALKNIEDNELGDGIDKFVEKINTIIRENCFSTAYSIGINSQWGDGKTSSLNILKNKLNVSENSDDYVLIDFNPWLSFDNKILVGDFFKSITENLSNDILSKQITEYASKLIDEDKSLSKFIKSFVPFLDDHKSLETIFDKINNSLTILNKKLIIFIDDVDRLDNEEVFQLLKLIRNTANFRNTFFVIAYDRDYINNAIVKVNSFPSNNYLNKIINIELSLPYYDKNILSNIFIKKVLNLIGENYREQITKAISSFDKMDLFLDGLDQKNSFGYWITNIRDIKKLADSIYINFDGLLEDVDFEDLLIVEILHLKYPNVYKLIFNKKDDLFYENNGILYIKPKITSHENRTNEINDFSKTFFNFYLTDLIRKGSLLREDKGKVVELFRKLFSLKDNSGIGFTNFREKKENYLTVNRARKFERYFAQIISRENLSEIEWNQLINSNDKEEMFLLISKYVEEGKEEDLIERLENFQNFVNYEQFINFIYIIFQISKTPSTNFSGKINISTKQLLNLFSFPNDSTKQILELNNSQIKDVFLDELESSNNLFNLDFLISLYEKGPYKNVLEFENKILSREEVHIILKNYFFKFLDDHGIKSDEFWNYYHGAKTIEYIEHEAGSNIKRLEEKIYLDDDVKEKLIFIGRKDNNINSFLRLFIETNNRNENSLHIRRSFIDTVFDNVDNFKLFLEDLDQIRNPFLEEFKSFFRKCERDDFKNFINFNFTTL</sequence>
<feature type="domain" description="KAP NTPase" evidence="2">
    <location>
        <begin position="157"/>
        <end position="431"/>
    </location>
</feature>
<dbReference type="EMBL" id="FOQT01000002">
    <property type="protein sequence ID" value="SFI14300.1"/>
    <property type="molecule type" value="Genomic_DNA"/>
</dbReference>
<proteinExistence type="predicted"/>
<dbReference type="RefSeq" id="WP_090079575.1">
    <property type="nucleotide sequence ID" value="NZ_FOQT01000002.1"/>
</dbReference>